<dbReference type="Gene3D" id="3.40.710.10">
    <property type="entry name" value="DD-peptidase/beta-lactamase superfamily"/>
    <property type="match status" value="1"/>
</dbReference>
<dbReference type="PANTHER" id="PTHR30023:SF0">
    <property type="entry name" value="PENICILLIN-SENSITIVE CARBOXYPEPTIDASE A"/>
    <property type="match status" value="1"/>
</dbReference>
<evidence type="ECO:0000256" key="2">
    <source>
        <dbReference type="ARBA" id="ARBA00022801"/>
    </source>
</evidence>
<evidence type="ECO:0000256" key="1">
    <source>
        <dbReference type="ARBA" id="ARBA00006096"/>
    </source>
</evidence>
<sequence>MPLSGKKALRQLCAVVTLTAISLPGIAADKKASRKPTLAQQVTAILADPAVSRAHWGVYVSTLDGKPVYALNDGQYFVPASNNKVFTTAAAMALLGPQKSFTTRITAEGIYATPAALAGNLVLVGGGDPNLSGRSFPYLSPSQRPKPAPPAADPLQYLAQMADQVAASGLKVINGDIVGDDTLFPWDPYPEDWAIDDTVGDDGSPVSALTINDNRIDVTITPAADPGKPATASFLPAVPYYSLELHIATGAPGSATRIASERDLGSKTVRLSGTIPSDAKPYIESLAIHDPAEFAAQALKQLLEARGIEVTGKAVARHRLPVSPAPKNFLAASHEPLALGASKPDVEPAGKVLATHTSVPLIDALLWTNKISQNLHAELFLHHLGVAYGEEGSTVEGARVIRSFVTTRAGVDPDDFVLFDGSGLSGHDLITPRALGKLLSYAATQPWFADWKRTLPIGGEDGTLAARFPNAPMKDHLYAKTGTLSEARALSGYVDTASGKTLIFSVMVSTHYPRTNADRDAMDKIVTAIAAAN</sequence>
<dbReference type="KEGG" id="talb:FTW19_04785"/>
<dbReference type="InterPro" id="IPR012338">
    <property type="entry name" value="Beta-lactam/transpept-like"/>
</dbReference>
<keyword evidence="2 4" id="KW-0378">Hydrolase</keyword>
<dbReference type="InterPro" id="IPR000667">
    <property type="entry name" value="Peptidase_S13"/>
</dbReference>
<proteinExistence type="inferred from homology"/>
<dbReference type="NCBIfam" id="TIGR00666">
    <property type="entry name" value="PBP4"/>
    <property type="match status" value="2"/>
</dbReference>
<reference evidence="4 5" key="1">
    <citation type="submission" date="2019-08" db="EMBL/GenBank/DDBJ databases">
        <title>Complete genome sequence of Terriglobus albidus strain ORNL.</title>
        <authorList>
            <person name="Podar M."/>
        </authorList>
    </citation>
    <scope>NUCLEOTIDE SEQUENCE [LARGE SCALE GENOMIC DNA]</scope>
    <source>
        <strain evidence="4 5">ORNL</strain>
    </source>
</reference>
<dbReference type="EC" id="3.4.16.4" evidence="4"/>
<organism evidence="4 5">
    <name type="scientific">Terriglobus albidus</name>
    <dbReference type="NCBI Taxonomy" id="1592106"/>
    <lineage>
        <taxon>Bacteria</taxon>
        <taxon>Pseudomonadati</taxon>
        <taxon>Acidobacteriota</taxon>
        <taxon>Terriglobia</taxon>
        <taxon>Terriglobales</taxon>
        <taxon>Acidobacteriaceae</taxon>
        <taxon>Terriglobus</taxon>
    </lineage>
</organism>
<evidence type="ECO:0000256" key="3">
    <source>
        <dbReference type="SAM" id="SignalP"/>
    </source>
</evidence>
<keyword evidence="4" id="KW-0645">Protease</keyword>
<dbReference type="Gene3D" id="3.50.80.20">
    <property type="entry name" value="D-Ala-D-Ala carboxypeptidase C, peptidase S13"/>
    <property type="match status" value="1"/>
</dbReference>
<dbReference type="EMBL" id="CP042806">
    <property type="protein sequence ID" value="QEE27385.1"/>
    <property type="molecule type" value="Genomic_DNA"/>
</dbReference>
<dbReference type="GO" id="GO:0009002">
    <property type="term" value="F:serine-type D-Ala-D-Ala carboxypeptidase activity"/>
    <property type="evidence" value="ECO:0007669"/>
    <property type="project" value="UniProtKB-EC"/>
</dbReference>
<gene>
    <name evidence="4" type="primary">dacB</name>
    <name evidence="4" type="ORF">FTW19_04785</name>
</gene>
<dbReference type="GO" id="GO:0000270">
    <property type="term" value="P:peptidoglycan metabolic process"/>
    <property type="evidence" value="ECO:0007669"/>
    <property type="project" value="TreeGrafter"/>
</dbReference>
<keyword evidence="3" id="KW-0732">Signal</keyword>
<dbReference type="GO" id="GO:0006508">
    <property type="term" value="P:proteolysis"/>
    <property type="evidence" value="ECO:0007669"/>
    <property type="project" value="InterPro"/>
</dbReference>
<dbReference type="Proteomes" id="UP000321820">
    <property type="component" value="Chromosome"/>
</dbReference>
<dbReference type="PANTHER" id="PTHR30023">
    <property type="entry name" value="D-ALANYL-D-ALANINE CARBOXYPEPTIDASE"/>
    <property type="match status" value="1"/>
</dbReference>
<keyword evidence="4" id="KW-0121">Carboxypeptidase</keyword>
<comment type="similarity">
    <text evidence="1">Belongs to the peptidase S13 family.</text>
</comment>
<dbReference type="RefSeq" id="WP_147646577.1">
    <property type="nucleotide sequence ID" value="NZ_CP042806.1"/>
</dbReference>
<feature type="chain" id="PRO_5023125566" evidence="3">
    <location>
        <begin position="28"/>
        <end position="533"/>
    </location>
</feature>
<keyword evidence="5" id="KW-1185">Reference proteome</keyword>
<dbReference type="AlphaFoldDB" id="A0A5B9E887"/>
<dbReference type="Pfam" id="PF02113">
    <property type="entry name" value="Peptidase_S13"/>
    <property type="match status" value="2"/>
</dbReference>
<dbReference type="OrthoDB" id="9802627at2"/>
<feature type="signal peptide" evidence="3">
    <location>
        <begin position="1"/>
        <end position="27"/>
    </location>
</feature>
<evidence type="ECO:0000313" key="4">
    <source>
        <dbReference type="EMBL" id="QEE27385.1"/>
    </source>
</evidence>
<evidence type="ECO:0000313" key="5">
    <source>
        <dbReference type="Proteomes" id="UP000321820"/>
    </source>
</evidence>
<name>A0A5B9E887_9BACT</name>
<dbReference type="SUPFAM" id="SSF56601">
    <property type="entry name" value="beta-lactamase/transpeptidase-like"/>
    <property type="match status" value="1"/>
</dbReference>
<accession>A0A5B9E887</accession>
<protein>
    <submittedName>
        <fullName evidence="4">D-alanyl-D-alanine carboxypeptidase/D-alanyl-D-alanine-endopeptidase</fullName>
        <ecNumber evidence="4">3.4.16.4</ecNumber>
    </submittedName>
</protein>